<name>A0A1R3GYP8_COCAP</name>
<organism evidence="2 3">
    <name type="scientific">Corchorus capsularis</name>
    <name type="common">Jute</name>
    <dbReference type="NCBI Taxonomy" id="210143"/>
    <lineage>
        <taxon>Eukaryota</taxon>
        <taxon>Viridiplantae</taxon>
        <taxon>Streptophyta</taxon>
        <taxon>Embryophyta</taxon>
        <taxon>Tracheophyta</taxon>
        <taxon>Spermatophyta</taxon>
        <taxon>Magnoliopsida</taxon>
        <taxon>eudicotyledons</taxon>
        <taxon>Gunneridae</taxon>
        <taxon>Pentapetalae</taxon>
        <taxon>rosids</taxon>
        <taxon>malvids</taxon>
        <taxon>Malvales</taxon>
        <taxon>Malvaceae</taxon>
        <taxon>Grewioideae</taxon>
        <taxon>Apeibeae</taxon>
        <taxon>Corchorus</taxon>
    </lineage>
</organism>
<dbReference type="OrthoDB" id="1730893at2759"/>
<dbReference type="PROSITE" id="PS50222">
    <property type="entry name" value="EF_HAND_2"/>
    <property type="match status" value="1"/>
</dbReference>
<evidence type="ECO:0000259" key="1">
    <source>
        <dbReference type="PROSITE" id="PS50222"/>
    </source>
</evidence>
<dbReference type="EMBL" id="AWWV01013016">
    <property type="protein sequence ID" value="OMO63120.1"/>
    <property type="molecule type" value="Genomic_DNA"/>
</dbReference>
<dbReference type="SUPFAM" id="SSF47473">
    <property type="entry name" value="EF-hand"/>
    <property type="match status" value="1"/>
</dbReference>
<protein>
    <recommendedName>
        <fullName evidence="1">EF-hand domain-containing protein</fullName>
    </recommendedName>
</protein>
<dbReference type="InterPro" id="IPR002048">
    <property type="entry name" value="EF_hand_dom"/>
</dbReference>
<dbReference type="Gene3D" id="1.10.238.10">
    <property type="entry name" value="EF-hand"/>
    <property type="match status" value="2"/>
</dbReference>
<proteinExistence type="predicted"/>
<dbReference type="Proteomes" id="UP000188268">
    <property type="component" value="Unassembled WGS sequence"/>
</dbReference>
<comment type="caution">
    <text evidence="2">The sequence shown here is derived from an EMBL/GenBank/DDBJ whole genome shotgun (WGS) entry which is preliminary data.</text>
</comment>
<dbReference type="AlphaFoldDB" id="A0A1R3GYP8"/>
<dbReference type="Gramene" id="OMO63120">
    <property type="protein sequence ID" value="OMO63120"/>
    <property type="gene ID" value="CCACVL1_22473"/>
</dbReference>
<dbReference type="STRING" id="210143.A0A1R3GYP8"/>
<evidence type="ECO:0000313" key="2">
    <source>
        <dbReference type="EMBL" id="OMO63120.1"/>
    </source>
</evidence>
<dbReference type="GO" id="GO:0005509">
    <property type="term" value="F:calcium ion binding"/>
    <property type="evidence" value="ECO:0007669"/>
    <property type="project" value="InterPro"/>
</dbReference>
<reference evidence="2 3" key="1">
    <citation type="submission" date="2013-09" db="EMBL/GenBank/DDBJ databases">
        <title>Corchorus capsularis genome sequencing.</title>
        <authorList>
            <person name="Alam M."/>
            <person name="Haque M.S."/>
            <person name="Islam M.S."/>
            <person name="Emdad E.M."/>
            <person name="Islam M.M."/>
            <person name="Ahmed B."/>
            <person name="Halim A."/>
            <person name="Hossen Q.M.M."/>
            <person name="Hossain M.Z."/>
            <person name="Ahmed R."/>
            <person name="Khan M.M."/>
            <person name="Islam R."/>
            <person name="Rashid M.M."/>
            <person name="Khan S.A."/>
            <person name="Rahman M.S."/>
            <person name="Alam M."/>
        </authorList>
    </citation>
    <scope>NUCLEOTIDE SEQUENCE [LARGE SCALE GENOMIC DNA]</scope>
    <source>
        <strain evidence="3">cv. CVL-1</strain>
        <tissue evidence="2">Whole seedling</tissue>
    </source>
</reference>
<sequence length="87" mass="9923">MGSLANRKMYFEEFCAAAFHICHLEGVEGGEQILSAAFEHFEQEGNQVISEEELCQLNTLFECPSKSPTVDPESHLQFHHHKTLIKF</sequence>
<keyword evidence="3" id="KW-1185">Reference proteome</keyword>
<dbReference type="InterPro" id="IPR011992">
    <property type="entry name" value="EF-hand-dom_pair"/>
</dbReference>
<gene>
    <name evidence="2" type="ORF">CCACVL1_22473</name>
</gene>
<feature type="domain" description="EF-hand" evidence="1">
    <location>
        <begin position="29"/>
        <end position="64"/>
    </location>
</feature>
<evidence type="ECO:0000313" key="3">
    <source>
        <dbReference type="Proteomes" id="UP000188268"/>
    </source>
</evidence>
<accession>A0A1R3GYP8</accession>